<dbReference type="OrthoDB" id="2373260at2759"/>
<name>A0A9N9N6Q8_9GLOM</name>
<dbReference type="InterPro" id="IPR032675">
    <property type="entry name" value="LRR_dom_sf"/>
</dbReference>
<dbReference type="Gene3D" id="3.80.10.10">
    <property type="entry name" value="Ribonuclease Inhibitor"/>
    <property type="match status" value="1"/>
</dbReference>
<sequence>MGKTRSSKYAELKKIYEFSSEMLIKIFKELSDPDIHSCVLVNREWCRVGLPLLWEDPISWGAPIIEIYLNFLSTEQRSSIRRTGVILTKVSNHIFCYPDFIKKLSYTELHEAIHSWLIERKLVSATYQDLFNESFDQREADKDENKRTIIKMMSSLICHLIKLLLNSSKGFEMIDLSTNYRCVGIPPIITKSQDMLKLVFMNLPYLKVHTSYADSRITPDRLDSANKLFTRMVEYCTKIQYLDSKDQNNERNEVRQLYRLVAVQKNLKHFTARRFELWPNLMVTLAETAVNTLKTFNVSGVPIDSSLFAELSKCNVLEVLSFVRCMEKKTEVTVHSSSKGKTRGRKKDNNNRVEGRLISSTLSSMSSIIRAKRLYFYKNKLEPGTLKAILKMLGKNIQKLTVVNNNTETIIKAIRKYCPYLKVLILQIYSDTRFSTFSEWIAGSKLQTLILGTLISNVNSFADRPDTSICEMLAEMGNYFPLSLKCVDFDFEISPSQLELFLTRSNYVFEELGLHQALGLDDKYLRIIKTHAKLSRCLTELTFDRVYWITGGDENTDETDSDVIDEEKPDRSYFSNKSLLDAEKYIPTITSTSIDPFTDPLKYIFKVHDIDEMDTEGMERDGIEKW</sequence>
<dbReference type="AlphaFoldDB" id="A0A9N9N6Q8"/>
<dbReference type="Proteomes" id="UP000789342">
    <property type="component" value="Unassembled WGS sequence"/>
</dbReference>
<dbReference type="SUPFAM" id="SSF81383">
    <property type="entry name" value="F-box domain"/>
    <property type="match status" value="1"/>
</dbReference>
<protein>
    <submittedName>
        <fullName evidence="1">16128_t:CDS:1</fullName>
    </submittedName>
</protein>
<gene>
    <name evidence="1" type="ORF">AMORRO_LOCUS12385</name>
</gene>
<dbReference type="EMBL" id="CAJVPV010018136">
    <property type="protein sequence ID" value="CAG8705626.1"/>
    <property type="molecule type" value="Genomic_DNA"/>
</dbReference>
<dbReference type="SUPFAM" id="SSF52047">
    <property type="entry name" value="RNI-like"/>
    <property type="match status" value="1"/>
</dbReference>
<reference evidence="1" key="1">
    <citation type="submission" date="2021-06" db="EMBL/GenBank/DDBJ databases">
        <authorList>
            <person name="Kallberg Y."/>
            <person name="Tangrot J."/>
            <person name="Rosling A."/>
        </authorList>
    </citation>
    <scope>NUCLEOTIDE SEQUENCE</scope>
    <source>
        <strain evidence="1">CL551</strain>
    </source>
</reference>
<comment type="caution">
    <text evidence="1">The sequence shown here is derived from an EMBL/GenBank/DDBJ whole genome shotgun (WGS) entry which is preliminary data.</text>
</comment>
<organism evidence="1 2">
    <name type="scientific">Acaulospora morrowiae</name>
    <dbReference type="NCBI Taxonomy" id="94023"/>
    <lineage>
        <taxon>Eukaryota</taxon>
        <taxon>Fungi</taxon>
        <taxon>Fungi incertae sedis</taxon>
        <taxon>Mucoromycota</taxon>
        <taxon>Glomeromycotina</taxon>
        <taxon>Glomeromycetes</taxon>
        <taxon>Diversisporales</taxon>
        <taxon>Acaulosporaceae</taxon>
        <taxon>Acaulospora</taxon>
    </lineage>
</organism>
<evidence type="ECO:0000313" key="2">
    <source>
        <dbReference type="Proteomes" id="UP000789342"/>
    </source>
</evidence>
<keyword evidence="2" id="KW-1185">Reference proteome</keyword>
<evidence type="ECO:0000313" key="1">
    <source>
        <dbReference type="EMBL" id="CAG8705626.1"/>
    </source>
</evidence>
<proteinExistence type="predicted"/>
<accession>A0A9N9N6Q8</accession>
<dbReference type="InterPro" id="IPR036047">
    <property type="entry name" value="F-box-like_dom_sf"/>
</dbReference>